<name>A0A1Y1ZEY8_9PLEO</name>
<dbReference type="GO" id="GO:0009820">
    <property type="term" value="P:alkaloid metabolic process"/>
    <property type="evidence" value="ECO:0007669"/>
    <property type="project" value="InterPro"/>
</dbReference>
<evidence type="ECO:0000256" key="1">
    <source>
        <dbReference type="ARBA" id="ARBA00022679"/>
    </source>
</evidence>
<keyword evidence="1" id="KW-0808">Transferase</keyword>
<evidence type="ECO:0000313" key="2">
    <source>
        <dbReference type="EMBL" id="ORY08776.1"/>
    </source>
</evidence>
<dbReference type="GO" id="GO:0016765">
    <property type="term" value="F:transferase activity, transferring alkyl or aryl (other than methyl) groups"/>
    <property type="evidence" value="ECO:0007669"/>
    <property type="project" value="InterPro"/>
</dbReference>
<dbReference type="EMBL" id="MCFA01000095">
    <property type="protein sequence ID" value="ORY08776.1"/>
    <property type="molecule type" value="Genomic_DNA"/>
</dbReference>
<keyword evidence="3" id="KW-1185">Reference proteome</keyword>
<dbReference type="Pfam" id="PF11991">
    <property type="entry name" value="Trp_DMAT"/>
    <property type="match status" value="1"/>
</dbReference>
<sequence>MTLGGRKPRHNHQLLGLGTLVRLLSARGDDFPDDAELLEEDPRHPAASFRYVYTFSLTSTRVTPEVKLAMPVFRMGRNDDDIAHSLWTGRRERTRTISGTDMRKL</sequence>
<dbReference type="Proteomes" id="UP000193144">
    <property type="component" value="Unassembled WGS sequence"/>
</dbReference>
<protein>
    <submittedName>
        <fullName evidence="2">Uncharacterized protein</fullName>
    </submittedName>
</protein>
<dbReference type="AlphaFoldDB" id="A0A1Y1ZEY8"/>
<proteinExistence type="predicted"/>
<accession>A0A1Y1ZEY8</accession>
<organism evidence="2 3">
    <name type="scientific">Clohesyomyces aquaticus</name>
    <dbReference type="NCBI Taxonomy" id="1231657"/>
    <lineage>
        <taxon>Eukaryota</taxon>
        <taxon>Fungi</taxon>
        <taxon>Dikarya</taxon>
        <taxon>Ascomycota</taxon>
        <taxon>Pezizomycotina</taxon>
        <taxon>Dothideomycetes</taxon>
        <taxon>Pleosporomycetidae</taxon>
        <taxon>Pleosporales</taxon>
        <taxon>Lindgomycetaceae</taxon>
        <taxon>Clohesyomyces</taxon>
    </lineage>
</organism>
<comment type="caution">
    <text evidence="2">The sequence shown here is derived from an EMBL/GenBank/DDBJ whole genome shotgun (WGS) entry which is preliminary data.</text>
</comment>
<gene>
    <name evidence="2" type="ORF">BCR34DRAFT_603299</name>
</gene>
<evidence type="ECO:0000313" key="3">
    <source>
        <dbReference type="Proteomes" id="UP000193144"/>
    </source>
</evidence>
<reference evidence="2 3" key="1">
    <citation type="submission" date="2016-07" db="EMBL/GenBank/DDBJ databases">
        <title>Pervasive Adenine N6-methylation of Active Genes in Fungi.</title>
        <authorList>
            <consortium name="DOE Joint Genome Institute"/>
            <person name="Mondo S.J."/>
            <person name="Dannebaum R.O."/>
            <person name="Kuo R.C."/>
            <person name="Labutti K."/>
            <person name="Haridas S."/>
            <person name="Kuo A."/>
            <person name="Salamov A."/>
            <person name="Ahrendt S.R."/>
            <person name="Lipzen A."/>
            <person name="Sullivan W."/>
            <person name="Andreopoulos W.B."/>
            <person name="Clum A."/>
            <person name="Lindquist E."/>
            <person name="Daum C."/>
            <person name="Ramamoorthy G.K."/>
            <person name="Gryganskyi A."/>
            <person name="Culley D."/>
            <person name="Magnuson J.K."/>
            <person name="James T.Y."/>
            <person name="O'Malley M.A."/>
            <person name="Stajich J.E."/>
            <person name="Spatafora J.W."/>
            <person name="Visel A."/>
            <person name="Grigoriev I.V."/>
        </authorList>
    </citation>
    <scope>NUCLEOTIDE SEQUENCE [LARGE SCALE GENOMIC DNA]</scope>
    <source>
        <strain evidence="2 3">CBS 115471</strain>
    </source>
</reference>
<dbReference type="InterPro" id="IPR017795">
    <property type="entry name" value="ABBA_NscD-like"/>
</dbReference>